<dbReference type="PANTHER" id="PTHR11735:SF11">
    <property type="entry name" value="TRNA THREONYLCARBAMOYLADENOSINE BIOSYNTHESIS PROTEIN TSAB"/>
    <property type="match status" value="1"/>
</dbReference>
<dbReference type="AlphaFoldDB" id="A0A1I7CNI1"/>
<dbReference type="InterPro" id="IPR000905">
    <property type="entry name" value="Gcp-like_dom"/>
</dbReference>
<dbReference type="EMBL" id="FPAW01000018">
    <property type="protein sequence ID" value="SFU01000.1"/>
    <property type="molecule type" value="Genomic_DNA"/>
</dbReference>
<dbReference type="NCBIfam" id="TIGR03725">
    <property type="entry name" value="T6A_YeaZ"/>
    <property type="match status" value="1"/>
</dbReference>
<organism evidence="2 3">
    <name type="scientific">Sedimentitalea nanhaiensis</name>
    <dbReference type="NCBI Taxonomy" id="999627"/>
    <lineage>
        <taxon>Bacteria</taxon>
        <taxon>Pseudomonadati</taxon>
        <taxon>Pseudomonadota</taxon>
        <taxon>Alphaproteobacteria</taxon>
        <taxon>Rhodobacterales</taxon>
        <taxon>Paracoccaceae</taxon>
        <taxon>Sedimentitalea</taxon>
    </lineage>
</organism>
<accession>A0A1I7CNI1</accession>
<dbReference type="OrthoDB" id="9809995at2"/>
<protein>
    <submittedName>
        <fullName evidence="2">tRNA threonylcarbamoyl adenosine modification protein YeaZ</fullName>
    </submittedName>
</protein>
<reference evidence="2 3" key="1">
    <citation type="submission" date="2016-10" db="EMBL/GenBank/DDBJ databases">
        <authorList>
            <person name="de Groot N.N."/>
        </authorList>
    </citation>
    <scope>NUCLEOTIDE SEQUENCE [LARGE SCALE GENOMIC DNA]</scope>
    <source>
        <strain evidence="2 3">CGMCC 1.10959</strain>
    </source>
</reference>
<dbReference type="eggNOG" id="COG1214">
    <property type="taxonomic scope" value="Bacteria"/>
</dbReference>
<dbReference type="RefSeq" id="WP_027263336.1">
    <property type="nucleotide sequence ID" value="NZ_FPAW01000018.1"/>
</dbReference>
<name>A0A1I7CNI1_9RHOB</name>
<dbReference type="GO" id="GO:0005829">
    <property type="term" value="C:cytosol"/>
    <property type="evidence" value="ECO:0007669"/>
    <property type="project" value="TreeGrafter"/>
</dbReference>
<proteinExistence type="predicted"/>
<gene>
    <name evidence="2" type="ORF">SAMN05216236_11834</name>
</gene>
<dbReference type="PANTHER" id="PTHR11735">
    <property type="entry name" value="TRNA N6-ADENOSINE THREONYLCARBAMOYLTRANSFERASE"/>
    <property type="match status" value="1"/>
</dbReference>
<evidence type="ECO:0000259" key="1">
    <source>
        <dbReference type="Pfam" id="PF00814"/>
    </source>
</evidence>
<evidence type="ECO:0000313" key="3">
    <source>
        <dbReference type="Proteomes" id="UP000182466"/>
    </source>
</evidence>
<dbReference type="Gene3D" id="3.30.420.40">
    <property type="match status" value="1"/>
</dbReference>
<feature type="domain" description="Gcp-like" evidence="1">
    <location>
        <begin position="37"/>
        <end position="102"/>
    </location>
</feature>
<dbReference type="InterPro" id="IPR043129">
    <property type="entry name" value="ATPase_NBD"/>
</dbReference>
<sequence length="199" mass="20724">MPSDALILGFDTSAAHCAAALLLGDRVLAARCVPMQRGQAESLMPLLEEILSEGRHVWGDLDAIGVGVGPGNFTGIRIAVSAARGLALGLEIPAVGVTGCEARRLLDPAADHAIPAPRDQVYLCTPGDPTAMPRLMPLAEAEGLAQRRLVADPSPQGLAEAIARVAATRWRTTTHPPAPLYARAADAAPSRDLPPVLLD</sequence>
<dbReference type="STRING" id="999627.SAMN05216236_11834"/>
<dbReference type="Pfam" id="PF00814">
    <property type="entry name" value="TsaD"/>
    <property type="match status" value="1"/>
</dbReference>
<evidence type="ECO:0000313" key="2">
    <source>
        <dbReference type="EMBL" id="SFU01000.1"/>
    </source>
</evidence>
<dbReference type="InterPro" id="IPR022496">
    <property type="entry name" value="T6A_TsaB"/>
</dbReference>
<dbReference type="Proteomes" id="UP000182466">
    <property type="component" value="Unassembled WGS sequence"/>
</dbReference>
<dbReference type="SUPFAM" id="SSF53067">
    <property type="entry name" value="Actin-like ATPase domain"/>
    <property type="match status" value="1"/>
</dbReference>
<dbReference type="GO" id="GO:0002949">
    <property type="term" value="P:tRNA threonylcarbamoyladenosine modification"/>
    <property type="evidence" value="ECO:0007669"/>
    <property type="project" value="InterPro"/>
</dbReference>
<keyword evidence="3" id="KW-1185">Reference proteome</keyword>